<dbReference type="EMBL" id="AHJE01000109">
    <property type="protein sequence ID" value="EHP38745.1"/>
    <property type="molecule type" value="Genomic_DNA"/>
</dbReference>
<name>H1SFG6_9BURK</name>
<evidence type="ECO:0000313" key="1">
    <source>
        <dbReference type="EMBL" id="EHP38745.1"/>
    </source>
</evidence>
<protein>
    <submittedName>
        <fullName evidence="1">Two component sensor histidine kinase</fullName>
    </submittedName>
</protein>
<reference evidence="1 2" key="1">
    <citation type="journal article" date="2012" name="J. Bacteriol.">
        <title>De Novo Genome Project of Cupriavidus basilensis OR16.</title>
        <authorList>
            <person name="Cserhati M."/>
            <person name="Kriszt B."/>
            <person name="Szoboszlay S."/>
            <person name="Toth A."/>
            <person name="Szabo I."/>
            <person name="Tancsics A."/>
            <person name="Nagy I."/>
            <person name="Horvath B."/>
            <person name="Nagy I."/>
            <person name="Kukolya J."/>
        </authorList>
    </citation>
    <scope>NUCLEOTIDE SEQUENCE [LARGE SCALE GENOMIC DNA]</scope>
    <source>
        <strain evidence="1 2">OR16</strain>
    </source>
</reference>
<dbReference type="SUPFAM" id="SSF55874">
    <property type="entry name" value="ATPase domain of HSP90 chaperone/DNA topoisomerase II/histidine kinase"/>
    <property type="match status" value="1"/>
</dbReference>
<gene>
    <name evidence="1" type="ORF">OR16_35437</name>
</gene>
<keyword evidence="1" id="KW-0418">Kinase</keyword>
<sequence>MLEPFYRGKAAGLRAAGEANPGGSGLGLTIVRDIAAAHDATLALLDGAGGKGLLARVSFSAGVGRLEGRAGYRCADTLAATGAAPCVLAGGGMALGAGAAGASGTLPGATGAGFEAFSVSICHPPPSALISTALVVYWRPTMVR</sequence>
<dbReference type="InterPro" id="IPR036890">
    <property type="entry name" value="HATPase_C_sf"/>
</dbReference>
<dbReference type="GO" id="GO:0016301">
    <property type="term" value="F:kinase activity"/>
    <property type="evidence" value="ECO:0007669"/>
    <property type="project" value="UniProtKB-KW"/>
</dbReference>
<comment type="caution">
    <text evidence="1">The sequence shown here is derived from an EMBL/GenBank/DDBJ whole genome shotgun (WGS) entry which is preliminary data.</text>
</comment>
<accession>H1SFG6</accession>
<dbReference type="Gene3D" id="3.30.565.10">
    <property type="entry name" value="Histidine kinase-like ATPase, C-terminal domain"/>
    <property type="match status" value="1"/>
</dbReference>
<dbReference type="AlphaFoldDB" id="H1SFG6"/>
<keyword evidence="1" id="KW-0808">Transferase</keyword>
<dbReference type="Proteomes" id="UP000005808">
    <property type="component" value="Unassembled WGS sequence"/>
</dbReference>
<evidence type="ECO:0000313" key="2">
    <source>
        <dbReference type="Proteomes" id="UP000005808"/>
    </source>
</evidence>
<proteinExistence type="predicted"/>
<organism evidence="1 2">
    <name type="scientific">Cupriavidus basilensis OR16</name>
    <dbReference type="NCBI Taxonomy" id="1127483"/>
    <lineage>
        <taxon>Bacteria</taxon>
        <taxon>Pseudomonadati</taxon>
        <taxon>Pseudomonadota</taxon>
        <taxon>Betaproteobacteria</taxon>
        <taxon>Burkholderiales</taxon>
        <taxon>Burkholderiaceae</taxon>
        <taxon>Cupriavidus</taxon>
    </lineage>
</organism>